<dbReference type="VEuPathDB" id="FungiDB:BO97DRAFT_94963"/>
<evidence type="ECO:0000313" key="1">
    <source>
        <dbReference type="EMBL" id="RAL11430.1"/>
    </source>
</evidence>
<organism evidence="1 2">
    <name type="scientific">Aspergillus homomorphus (strain CBS 101889)</name>
    <dbReference type="NCBI Taxonomy" id="1450537"/>
    <lineage>
        <taxon>Eukaryota</taxon>
        <taxon>Fungi</taxon>
        <taxon>Dikarya</taxon>
        <taxon>Ascomycota</taxon>
        <taxon>Pezizomycotina</taxon>
        <taxon>Eurotiomycetes</taxon>
        <taxon>Eurotiomycetidae</taxon>
        <taxon>Eurotiales</taxon>
        <taxon>Aspergillaceae</taxon>
        <taxon>Aspergillus</taxon>
        <taxon>Aspergillus subgen. Circumdati</taxon>
    </lineage>
</organism>
<name>A0A395HUF4_ASPHC</name>
<dbReference type="EMBL" id="KZ824288">
    <property type="protein sequence ID" value="RAL11430.1"/>
    <property type="molecule type" value="Genomic_DNA"/>
</dbReference>
<sequence length="95" mass="10878">MKVVTRGYYRSDVQGSSRTGLRSVPPFRLIARLAIVLAPCWLASAQPDRPPAVYIFRVSESLMRLSGRLEEFDHCMRDSWPVRPRLFVITCVLVL</sequence>
<evidence type="ECO:0000313" key="2">
    <source>
        <dbReference type="Proteomes" id="UP000248961"/>
    </source>
</evidence>
<dbReference type="RefSeq" id="XP_025550584.1">
    <property type="nucleotide sequence ID" value="XM_025701159.1"/>
</dbReference>
<keyword evidence="2" id="KW-1185">Reference proteome</keyword>
<dbReference type="GeneID" id="37205448"/>
<dbReference type="Proteomes" id="UP000248961">
    <property type="component" value="Unassembled WGS sequence"/>
</dbReference>
<gene>
    <name evidence="1" type="ORF">BO97DRAFT_94963</name>
</gene>
<dbReference type="AlphaFoldDB" id="A0A395HUF4"/>
<proteinExistence type="predicted"/>
<protein>
    <submittedName>
        <fullName evidence="1">Uncharacterized protein</fullName>
    </submittedName>
</protein>
<reference evidence="1 2" key="1">
    <citation type="submission" date="2018-02" db="EMBL/GenBank/DDBJ databases">
        <title>The genomes of Aspergillus section Nigri reveals drivers in fungal speciation.</title>
        <authorList>
            <consortium name="DOE Joint Genome Institute"/>
            <person name="Vesth T.C."/>
            <person name="Nybo J."/>
            <person name="Theobald S."/>
            <person name="Brandl J."/>
            <person name="Frisvad J.C."/>
            <person name="Nielsen K.F."/>
            <person name="Lyhne E.K."/>
            <person name="Kogle M.E."/>
            <person name="Kuo A."/>
            <person name="Riley R."/>
            <person name="Clum A."/>
            <person name="Nolan M."/>
            <person name="Lipzen A."/>
            <person name="Salamov A."/>
            <person name="Henrissat B."/>
            <person name="Wiebenga A."/>
            <person name="De vries R.P."/>
            <person name="Grigoriev I.V."/>
            <person name="Mortensen U.H."/>
            <person name="Andersen M.R."/>
            <person name="Baker S.E."/>
        </authorList>
    </citation>
    <scope>NUCLEOTIDE SEQUENCE [LARGE SCALE GENOMIC DNA]</scope>
    <source>
        <strain evidence="1 2">CBS 101889</strain>
    </source>
</reference>
<accession>A0A395HUF4</accession>